<name>A0A1I0ILK1_9BACT</name>
<dbReference type="RefSeq" id="WP_092773675.1">
    <property type="nucleotide sequence ID" value="NZ_FOHS01000005.1"/>
</dbReference>
<evidence type="ECO:0000256" key="1">
    <source>
        <dbReference type="SAM" id="Phobius"/>
    </source>
</evidence>
<protein>
    <recommendedName>
        <fullName evidence="4">DUF4133 domain-containing protein</fullName>
    </recommendedName>
</protein>
<sequence length="110" mass="12113">MPIYGLNRGINKPVEFKGLVGSNIYLLVAGIGLVFALFVTFYLTGVPLELTVLLTFVAGSGMWAGVFALNRRFGEHGLMKAAARRSSPTYIINRHSRLFQRLNQDPTGRA</sequence>
<reference evidence="3" key="1">
    <citation type="submission" date="2016-10" db="EMBL/GenBank/DDBJ databases">
        <authorList>
            <person name="Varghese N."/>
            <person name="Submissions S."/>
        </authorList>
    </citation>
    <scope>NUCLEOTIDE SEQUENCE [LARGE SCALE GENOMIC DNA]</scope>
    <source>
        <strain evidence="3">DSM 15310</strain>
    </source>
</reference>
<evidence type="ECO:0000313" key="2">
    <source>
        <dbReference type="EMBL" id="SET97223.1"/>
    </source>
</evidence>
<keyword evidence="1" id="KW-0472">Membrane</keyword>
<feature type="transmembrane region" description="Helical" evidence="1">
    <location>
        <begin position="24"/>
        <end position="44"/>
    </location>
</feature>
<keyword evidence="1" id="KW-0812">Transmembrane</keyword>
<keyword evidence="1" id="KW-1133">Transmembrane helix</keyword>
<dbReference type="STRING" id="82805.SAMN04487998_3342"/>
<dbReference type="EMBL" id="FOHS01000005">
    <property type="protein sequence ID" value="SET97223.1"/>
    <property type="molecule type" value="Genomic_DNA"/>
</dbReference>
<feature type="transmembrane region" description="Helical" evidence="1">
    <location>
        <begin position="50"/>
        <end position="70"/>
    </location>
</feature>
<dbReference type="OrthoDB" id="1273979at2"/>
<dbReference type="InterPro" id="IPR025407">
    <property type="entry name" value="DUF4133"/>
</dbReference>
<evidence type="ECO:0000313" key="3">
    <source>
        <dbReference type="Proteomes" id="UP000198697"/>
    </source>
</evidence>
<keyword evidence="3" id="KW-1185">Reference proteome</keyword>
<accession>A0A1I0ILK1</accession>
<organism evidence="2 3">
    <name type="scientific">Hymenobacter actinosclerus</name>
    <dbReference type="NCBI Taxonomy" id="82805"/>
    <lineage>
        <taxon>Bacteria</taxon>
        <taxon>Pseudomonadati</taxon>
        <taxon>Bacteroidota</taxon>
        <taxon>Cytophagia</taxon>
        <taxon>Cytophagales</taxon>
        <taxon>Hymenobacteraceae</taxon>
        <taxon>Hymenobacter</taxon>
    </lineage>
</organism>
<gene>
    <name evidence="2" type="ORF">SAMN04487998_3342</name>
</gene>
<dbReference type="AlphaFoldDB" id="A0A1I0ILK1"/>
<proteinExistence type="predicted"/>
<evidence type="ECO:0008006" key="4">
    <source>
        <dbReference type="Google" id="ProtNLM"/>
    </source>
</evidence>
<dbReference type="Proteomes" id="UP000198697">
    <property type="component" value="Unassembled WGS sequence"/>
</dbReference>
<dbReference type="Pfam" id="PF13571">
    <property type="entry name" value="DUF4133"/>
    <property type="match status" value="1"/>
</dbReference>